<name>A0A0D6ZBP3_9BACI</name>
<protein>
    <recommendedName>
        <fullName evidence="1">SGNH hydrolase-type esterase domain-containing protein</fullName>
    </recommendedName>
</protein>
<dbReference type="EMBL" id="JXIQ01000085">
    <property type="protein sequence ID" value="KIY22003.1"/>
    <property type="molecule type" value="Genomic_DNA"/>
</dbReference>
<organism evidence="2 3">
    <name type="scientific">Mesobacillus subterraneus</name>
    <dbReference type="NCBI Taxonomy" id="285983"/>
    <lineage>
        <taxon>Bacteria</taxon>
        <taxon>Bacillati</taxon>
        <taxon>Bacillota</taxon>
        <taxon>Bacilli</taxon>
        <taxon>Bacillales</taxon>
        <taxon>Bacillaceae</taxon>
        <taxon>Mesobacillus</taxon>
    </lineage>
</organism>
<dbReference type="RefSeq" id="WP_044393628.1">
    <property type="nucleotide sequence ID" value="NZ_JXIQ01000085.1"/>
</dbReference>
<dbReference type="PATRIC" id="fig|285983.3.peg.682"/>
<gene>
    <name evidence="2" type="ORF">UB32_10610</name>
</gene>
<dbReference type="AlphaFoldDB" id="A0A0D6ZBP3"/>
<dbReference type="PANTHER" id="PTHR30383:SF5">
    <property type="entry name" value="SGNH HYDROLASE-TYPE ESTERASE DOMAIN-CONTAINING PROTEIN"/>
    <property type="match status" value="1"/>
</dbReference>
<dbReference type="InterPro" id="IPR051532">
    <property type="entry name" value="Ester_Hydrolysis_Enzymes"/>
</dbReference>
<sequence length="300" mass="33244">MKLLFGGILLLLVFAVTGISKYHQRKSRLMQLPANNPQAFIEKGSRQEGKKLVAVIGGDIVHGTISYNFVDDAARRRSCKDYQFINAGVNGSTAYDVLQRLEDVIACQPDFVVVLVGLNDAAVKIAPEFARKNTKLAKQSEKPSLLVYEKNLSLIVSRLKVETSAKIGLMSLPVAGENLFSKENMELDQYNEGIKNIAAMHHVSYLPFNEKLKAYLKGKNETRGGSLKNSWKLYKKLVIDHLVFGHSLDRISYANGYLLLTDGIHLNSTAGMIAAHQLELFLKQNEHNGFANGTKGSYTS</sequence>
<keyword evidence="3" id="KW-1185">Reference proteome</keyword>
<dbReference type="Gene3D" id="3.40.50.1110">
    <property type="entry name" value="SGNH hydrolase"/>
    <property type="match status" value="1"/>
</dbReference>
<feature type="domain" description="SGNH hydrolase-type esterase" evidence="1">
    <location>
        <begin position="76"/>
        <end position="213"/>
    </location>
</feature>
<evidence type="ECO:0000313" key="2">
    <source>
        <dbReference type="EMBL" id="KIY22003.1"/>
    </source>
</evidence>
<dbReference type="SUPFAM" id="SSF52266">
    <property type="entry name" value="SGNH hydrolase"/>
    <property type="match status" value="1"/>
</dbReference>
<evidence type="ECO:0000259" key="1">
    <source>
        <dbReference type="Pfam" id="PF13472"/>
    </source>
</evidence>
<dbReference type="GO" id="GO:0004622">
    <property type="term" value="F:phosphatidylcholine lysophospholipase activity"/>
    <property type="evidence" value="ECO:0007669"/>
    <property type="project" value="TreeGrafter"/>
</dbReference>
<dbReference type="PANTHER" id="PTHR30383">
    <property type="entry name" value="THIOESTERASE 1/PROTEASE 1/LYSOPHOSPHOLIPASE L1"/>
    <property type="match status" value="1"/>
</dbReference>
<evidence type="ECO:0000313" key="3">
    <source>
        <dbReference type="Proteomes" id="UP000032512"/>
    </source>
</evidence>
<reference evidence="2 3" key="1">
    <citation type="submission" date="2015-01" db="EMBL/GenBank/DDBJ databases">
        <title>Draft genome sequences of the supercritical CO2 tolerant bacteria Bacillus subterraneus MITOT1 and Bacillus cereus MIT0214.</title>
        <authorList>
            <person name="Peet K.C."/>
            <person name="Thompson J.R."/>
        </authorList>
    </citation>
    <scope>NUCLEOTIDE SEQUENCE [LARGE SCALE GENOMIC DNA]</scope>
    <source>
        <strain evidence="2 3">MITOT1</strain>
    </source>
</reference>
<accession>A0A0D6ZBP3</accession>
<proteinExistence type="predicted"/>
<dbReference type="InterPro" id="IPR013830">
    <property type="entry name" value="SGNH_hydro"/>
</dbReference>
<comment type="caution">
    <text evidence="2">The sequence shown here is derived from an EMBL/GenBank/DDBJ whole genome shotgun (WGS) entry which is preliminary data.</text>
</comment>
<dbReference type="Pfam" id="PF13472">
    <property type="entry name" value="Lipase_GDSL_2"/>
    <property type="match status" value="1"/>
</dbReference>
<dbReference type="OrthoDB" id="9794725at2"/>
<dbReference type="InterPro" id="IPR036514">
    <property type="entry name" value="SGNH_hydro_sf"/>
</dbReference>
<dbReference type="Proteomes" id="UP000032512">
    <property type="component" value="Unassembled WGS sequence"/>
</dbReference>